<dbReference type="Proteomes" id="UP000196573">
    <property type="component" value="Unassembled WGS sequence"/>
</dbReference>
<dbReference type="InterPro" id="IPR038765">
    <property type="entry name" value="Papain-like_cys_pep_sf"/>
</dbReference>
<dbReference type="Gene3D" id="3.90.1720.10">
    <property type="entry name" value="endopeptidase domain like (from Nostoc punctiforme)"/>
    <property type="match status" value="1"/>
</dbReference>
<dbReference type="OrthoDB" id="1550427at2"/>
<evidence type="ECO:0000313" key="2">
    <source>
        <dbReference type="Proteomes" id="UP000196573"/>
    </source>
</evidence>
<evidence type="ECO:0008006" key="3">
    <source>
        <dbReference type="Google" id="ProtNLM"/>
    </source>
</evidence>
<reference evidence="1 2" key="1">
    <citation type="submission" date="2017-03" db="EMBL/GenBank/DDBJ databases">
        <authorList>
            <person name="Afonso C.L."/>
            <person name="Miller P.J."/>
            <person name="Scott M.A."/>
            <person name="Spackman E."/>
            <person name="Goraichik I."/>
            <person name="Dimitrov K.M."/>
            <person name="Suarez D.L."/>
            <person name="Swayne D.E."/>
        </authorList>
    </citation>
    <scope>NUCLEOTIDE SEQUENCE [LARGE SCALE GENOMIC DNA]</scope>
    <source>
        <strain evidence="1">SB41UT1</strain>
    </source>
</reference>
<proteinExistence type="predicted"/>
<name>A0A1X7ALS7_9GAMM</name>
<accession>A0A1X7ALS7</accession>
<organism evidence="1 2">
    <name type="scientific">Parendozoicomonas haliclonae</name>
    <dbReference type="NCBI Taxonomy" id="1960125"/>
    <lineage>
        <taxon>Bacteria</taxon>
        <taxon>Pseudomonadati</taxon>
        <taxon>Pseudomonadota</taxon>
        <taxon>Gammaproteobacteria</taxon>
        <taxon>Oceanospirillales</taxon>
        <taxon>Endozoicomonadaceae</taxon>
        <taxon>Parendozoicomonas</taxon>
    </lineage>
</organism>
<dbReference type="SUPFAM" id="SSF54001">
    <property type="entry name" value="Cysteine proteinases"/>
    <property type="match status" value="1"/>
</dbReference>
<gene>
    <name evidence="1" type="ORF">EHSB41UT_03041</name>
</gene>
<protein>
    <recommendedName>
        <fullName evidence="3">Permuted papain-like amidase enzyme, YaeF/YiiX, C92 family</fullName>
    </recommendedName>
</protein>
<dbReference type="AlphaFoldDB" id="A0A1X7ALS7"/>
<sequence length="308" mass="35833">MSDADKAHQASYLSFLNMKTVWQRVWQRLFDKVCHWLTHEPPLPHPISDYEELRHELKPGDVVLVEGRSRVARIIQRLTMSRWSHAVLYLGRLDDMDGEPFEQPVIQHFDRSSTHKRNPQLIIESELGIGTVVRPLSVYQGEHLRICRPEGLTPLDRNRVLTYASSRLGHAYDIRQILDLCRLLMPGGIFSRWRSVLFRKPAPAPRTTCATLIAEAFSLVNFPVRPLVTQDKQGRRLYPLNPLYCTPGDFDYSPWFQVMKFPAPETSARGYYQRLPWQQEGSEELTHEHLDGETLEQLRSHRSRSLQT</sequence>
<dbReference type="EMBL" id="FWPT01000007">
    <property type="protein sequence ID" value="SMA49084.1"/>
    <property type="molecule type" value="Genomic_DNA"/>
</dbReference>
<dbReference type="RefSeq" id="WP_087111371.1">
    <property type="nucleotide sequence ID" value="NZ_CBCSCN010000007.1"/>
</dbReference>
<evidence type="ECO:0000313" key="1">
    <source>
        <dbReference type="EMBL" id="SMA49084.1"/>
    </source>
</evidence>
<keyword evidence="2" id="KW-1185">Reference proteome</keyword>